<gene>
    <name evidence="1" type="ORF">B4110_1525</name>
</gene>
<accession>A0A150MKE5</accession>
<evidence type="ECO:0000313" key="2">
    <source>
        <dbReference type="Proteomes" id="UP000075324"/>
    </source>
</evidence>
<dbReference type="AlphaFoldDB" id="A0A150MKE5"/>
<comment type="caution">
    <text evidence="1">The sequence shown here is derived from an EMBL/GenBank/DDBJ whole genome shotgun (WGS) entry which is preliminary data.</text>
</comment>
<reference evidence="1 2" key="1">
    <citation type="submission" date="2016-01" db="EMBL/GenBank/DDBJ databases">
        <title>Draft Genome Sequences of Seven Thermophilic Sporeformers Isolated from Foods.</title>
        <authorList>
            <person name="Berendsen E.M."/>
            <person name="Wells-Bennik M.H."/>
            <person name="Krawcyk A.O."/>
            <person name="De Jong A."/>
            <person name="Holsappel S."/>
            <person name="Eijlander R.T."/>
            <person name="Kuipers O.P."/>
        </authorList>
    </citation>
    <scope>NUCLEOTIDE SEQUENCE [LARGE SCALE GENOMIC DNA]</scope>
    <source>
        <strain evidence="1 2">B4110</strain>
    </source>
</reference>
<organism evidence="1 2">
    <name type="scientific">Parageobacillus toebii</name>
    <dbReference type="NCBI Taxonomy" id="153151"/>
    <lineage>
        <taxon>Bacteria</taxon>
        <taxon>Bacillati</taxon>
        <taxon>Bacillota</taxon>
        <taxon>Bacilli</taxon>
        <taxon>Bacillales</taxon>
        <taxon>Anoxybacillaceae</taxon>
        <taxon>Parageobacillus</taxon>
    </lineage>
</organism>
<dbReference type="Proteomes" id="UP000075324">
    <property type="component" value="Unassembled WGS sequence"/>
</dbReference>
<dbReference type="EMBL" id="LQYW01000147">
    <property type="protein sequence ID" value="KYD24742.1"/>
    <property type="molecule type" value="Genomic_DNA"/>
</dbReference>
<sequence length="40" mass="4780">MGRGKRLKPFDFEYLSIVYWNEQNDHTNTFSPYLTAKVNV</sequence>
<name>A0A150MKE5_9BACL</name>
<proteinExistence type="predicted"/>
<protein>
    <submittedName>
        <fullName evidence="1">Uncharacterized protein</fullName>
    </submittedName>
</protein>
<evidence type="ECO:0000313" key="1">
    <source>
        <dbReference type="EMBL" id="KYD24742.1"/>
    </source>
</evidence>